<evidence type="ECO:0000313" key="1">
    <source>
        <dbReference type="EMBL" id="CAG8744480.1"/>
    </source>
</evidence>
<proteinExistence type="predicted"/>
<feature type="non-terminal residue" evidence="1">
    <location>
        <position position="41"/>
    </location>
</feature>
<dbReference type="EMBL" id="CAJVPP010022154">
    <property type="protein sequence ID" value="CAG8744480.1"/>
    <property type="molecule type" value="Genomic_DNA"/>
</dbReference>
<comment type="caution">
    <text evidence="1">The sequence shown here is derived from an EMBL/GenBank/DDBJ whole genome shotgun (WGS) entry which is preliminary data.</text>
</comment>
<evidence type="ECO:0000313" key="2">
    <source>
        <dbReference type="Proteomes" id="UP000789375"/>
    </source>
</evidence>
<sequence>SDLSTLQDSAWLSQSDVGQVLLKFIQSASKIRMTALKRSSD</sequence>
<dbReference type="AlphaFoldDB" id="A0A9N9NLH9"/>
<feature type="non-terminal residue" evidence="1">
    <location>
        <position position="1"/>
    </location>
</feature>
<reference evidence="1" key="1">
    <citation type="submission" date="2021-06" db="EMBL/GenBank/DDBJ databases">
        <authorList>
            <person name="Kallberg Y."/>
            <person name="Tangrot J."/>
            <person name="Rosling A."/>
        </authorList>
    </citation>
    <scope>NUCLEOTIDE SEQUENCE</scope>
    <source>
        <strain evidence="1">87-6 pot B 2015</strain>
    </source>
</reference>
<organism evidence="1 2">
    <name type="scientific">Funneliformis mosseae</name>
    <name type="common">Endomycorrhizal fungus</name>
    <name type="synonym">Glomus mosseae</name>
    <dbReference type="NCBI Taxonomy" id="27381"/>
    <lineage>
        <taxon>Eukaryota</taxon>
        <taxon>Fungi</taxon>
        <taxon>Fungi incertae sedis</taxon>
        <taxon>Mucoromycota</taxon>
        <taxon>Glomeromycotina</taxon>
        <taxon>Glomeromycetes</taxon>
        <taxon>Glomerales</taxon>
        <taxon>Glomeraceae</taxon>
        <taxon>Funneliformis</taxon>
    </lineage>
</organism>
<gene>
    <name evidence="1" type="ORF">FMOSSE_LOCUS16331</name>
</gene>
<accession>A0A9N9NLH9</accession>
<keyword evidence="2" id="KW-1185">Reference proteome</keyword>
<name>A0A9N9NLH9_FUNMO</name>
<protein>
    <submittedName>
        <fullName evidence="1">15641_t:CDS:1</fullName>
    </submittedName>
</protein>
<dbReference type="Proteomes" id="UP000789375">
    <property type="component" value="Unassembled WGS sequence"/>
</dbReference>